<dbReference type="EMBL" id="BRLH01000014">
    <property type="protein sequence ID" value="GKX57362.1"/>
    <property type="molecule type" value="Genomic_DNA"/>
</dbReference>
<organism evidence="1 2">
    <name type="scientific">Leminorella grimontii</name>
    <dbReference type="NCBI Taxonomy" id="82981"/>
    <lineage>
        <taxon>Bacteria</taxon>
        <taxon>Pseudomonadati</taxon>
        <taxon>Pseudomonadota</taxon>
        <taxon>Gammaproteobacteria</taxon>
        <taxon>Enterobacterales</taxon>
        <taxon>Budviciaceae</taxon>
        <taxon>Leminorella</taxon>
    </lineage>
</organism>
<comment type="caution">
    <text evidence="1">The sequence shown here is derived from an EMBL/GenBank/DDBJ whole genome shotgun (WGS) entry which is preliminary data.</text>
</comment>
<protein>
    <recommendedName>
        <fullName evidence="3">Lipoprotein</fullName>
    </recommendedName>
</protein>
<name>A0AAV5N9Y8_9GAMM</name>
<gene>
    <name evidence="1" type="ORF">SOASR030_34740</name>
</gene>
<reference evidence="1" key="1">
    <citation type="submission" date="2022-06" db="EMBL/GenBank/DDBJ databases">
        <title>Draft genome sequences of Leminorella grimontii str. JCM5902.</title>
        <authorList>
            <person name="Wakabayashi Y."/>
            <person name="Kojima K."/>
        </authorList>
    </citation>
    <scope>NUCLEOTIDE SEQUENCE</scope>
    <source>
        <strain evidence="1">JCM 5902</strain>
    </source>
</reference>
<dbReference type="RefSeq" id="WP_027273861.1">
    <property type="nucleotide sequence ID" value="NZ_BRLH01000014.1"/>
</dbReference>
<evidence type="ECO:0000313" key="1">
    <source>
        <dbReference type="EMBL" id="GKX57362.1"/>
    </source>
</evidence>
<keyword evidence="2" id="KW-1185">Reference proteome</keyword>
<dbReference type="AlphaFoldDB" id="A0AAV5N9Y8"/>
<sequence>MLRDLMFIFSCVIMLVACENEYSRGECSKDYERLKQLVSYGEVEDHVTLQLYDMQYACGECLSLYRVDKIIYSESGEYEYYFNKEIKLNFLNRNLEDKFNKFVCDSNKYNYIFSGDFRRNSLGVGRLDVTEGNFVCID</sequence>
<evidence type="ECO:0008006" key="3">
    <source>
        <dbReference type="Google" id="ProtNLM"/>
    </source>
</evidence>
<proteinExistence type="predicted"/>
<accession>A0AAV5N9Y8</accession>
<dbReference type="PROSITE" id="PS51257">
    <property type="entry name" value="PROKAR_LIPOPROTEIN"/>
    <property type="match status" value="1"/>
</dbReference>
<dbReference type="Proteomes" id="UP001058124">
    <property type="component" value="Unassembled WGS sequence"/>
</dbReference>
<evidence type="ECO:0000313" key="2">
    <source>
        <dbReference type="Proteomes" id="UP001058124"/>
    </source>
</evidence>